<keyword evidence="1" id="KW-0732">Signal</keyword>
<dbReference type="Pfam" id="PF03583">
    <property type="entry name" value="LIP"/>
    <property type="match status" value="1"/>
</dbReference>
<feature type="signal peptide" evidence="1">
    <location>
        <begin position="1"/>
        <end position="21"/>
    </location>
</feature>
<reference evidence="2 3" key="1">
    <citation type="submission" date="2024-10" db="EMBL/GenBank/DDBJ databases">
        <title>The Natural Products Discovery Center: Release of the First 8490 Sequenced Strains for Exploring Actinobacteria Biosynthetic Diversity.</title>
        <authorList>
            <person name="Kalkreuter E."/>
            <person name="Kautsar S.A."/>
            <person name="Yang D."/>
            <person name="Bader C.D."/>
            <person name="Teijaro C.N."/>
            <person name="Fluegel L."/>
            <person name="Davis C.M."/>
            <person name="Simpson J.R."/>
            <person name="Lauterbach L."/>
            <person name="Steele A.D."/>
            <person name="Gui C."/>
            <person name="Meng S."/>
            <person name="Li G."/>
            <person name="Viehrig K."/>
            <person name="Ye F."/>
            <person name="Su P."/>
            <person name="Kiefer A.F."/>
            <person name="Nichols A."/>
            <person name="Cepeda A.J."/>
            <person name="Yan W."/>
            <person name="Fan B."/>
            <person name="Jiang Y."/>
            <person name="Adhikari A."/>
            <person name="Zheng C.-J."/>
            <person name="Schuster L."/>
            <person name="Cowan T.M."/>
            <person name="Smanski M.J."/>
            <person name="Chevrette M.G."/>
            <person name="De Carvalho L.P.S."/>
            <person name="Shen B."/>
        </authorList>
    </citation>
    <scope>NUCLEOTIDE SEQUENCE [LARGE SCALE GENOMIC DNA]</scope>
    <source>
        <strain evidence="2 3">NPDC002593</strain>
    </source>
</reference>
<proteinExistence type="predicted"/>
<name>A0ABW6S5Q1_9NOCA</name>
<dbReference type="Gene3D" id="3.40.50.1820">
    <property type="entry name" value="alpha/beta hydrolase"/>
    <property type="match status" value="2"/>
</dbReference>
<evidence type="ECO:0000313" key="3">
    <source>
        <dbReference type="Proteomes" id="UP001601992"/>
    </source>
</evidence>
<dbReference type="InterPro" id="IPR029058">
    <property type="entry name" value="AB_hydrolase_fold"/>
</dbReference>
<dbReference type="PANTHER" id="PTHR34853:SF1">
    <property type="entry name" value="LIPASE 5"/>
    <property type="match status" value="1"/>
</dbReference>
<sequence>MKSIHAGVLALAVLIAGTACSTSKSDDAAGAAELRPGELLTSRTVDGSVALPSAARTELVTYVSQDAAGKPVVVSGTVAIPRTPPPSGGYPVISWAHGTTGVADGCAPSADFPGGPTHDYVAEMDTSLNDWVAKGYVVASTDYEGLGTPGIHPYINGVTEANAVTDIVRAVRHADSSVGSTWFAIGHSQGGQAALFTAAQGPKHAPELHLAGAVAVAPGSGFDQVVRYFAAGTPGAEVAEPFLPLILLGAQAADPALDPSRWVTPDAQPLLSAGKVDCIDALRKVTPVPADRIFRTDADLGPLTTYLAQQDPGKLHLSVPTMLAQSAGDAVVSKASTDLLVKTLRDNGNTLDYREYQGADHRGTVGASLQDAESFVARALGH</sequence>
<keyword evidence="2" id="KW-0378">Hydrolase</keyword>
<dbReference type="SUPFAM" id="SSF53474">
    <property type="entry name" value="alpha/beta-Hydrolases"/>
    <property type="match status" value="1"/>
</dbReference>
<organism evidence="2 3">
    <name type="scientific">Nocardia jiangxiensis</name>
    <dbReference type="NCBI Taxonomy" id="282685"/>
    <lineage>
        <taxon>Bacteria</taxon>
        <taxon>Bacillati</taxon>
        <taxon>Actinomycetota</taxon>
        <taxon>Actinomycetes</taxon>
        <taxon>Mycobacteriales</taxon>
        <taxon>Nocardiaceae</taxon>
        <taxon>Nocardia</taxon>
    </lineage>
</organism>
<keyword evidence="3" id="KW-1185">Reference proteome</keyword>
<dbReference type="InterPro" id="IPR005152">
    <property type="entry name" value="Lipase_secreted"/>
</dbReference>
<dbReference type="PIRSF" id="PIRSF029171">
    <property type="entry name" value="Esterase_LipA"/>
    <property type="match status" value="1"/>
</dbReference>
<dbReference type="RefSeq" id="WP_387405467.1">
    <property type="nucleotide sequence ID" value="NZ_JBIAQY010000010.1"/>
</dbReference>
<evidence type="ECO:0000256" key="1">
    <source>
        <dbReference type="SAM" id="SignalP"/>
    </source>
</evidence>
<dbReference type="GO" id="GO:0016787">
    <property type="term" value="F:hydrolase activity"/>
    <property type="evidence" value="ECO:0007669"/>
    <property type="project" value="UniProtKB-KW"/>
</dbReference>
<dbReference type="Proteomes" id="UP001601992">
    <property type="component" value="Unassembled WGS sequence"/>
</dbReference>
<dbReference type="EC" id="3.4.-.-" evidence="2"/>
<dbReference type="PROSITE" id="PS51257">
    <property type="entry name" value="PROKAR_LIPOPROTEIN"/>
    <property type="match status" value="1"/>
</dbReference>
<comment type="caution">
    <text evidence="2">The sequence shown here is derived from an EMBL/GenBank/DDBJ whole genome shotgun (WGS) entry which is preliminary data.</text>
</comment>
<gene>
    <name evidence="2" type="ORF">ACFYXQ_27965</name>
</gene>
<evidence type="ECO:0000313" key="2">
    <source>
        <dbReference type="EMBL" id="MFF3571621.1"/>
    </source>
</evidence>
<accession>A0ABW6S5Q1</accession>
<dbReference type="EMBL" id="JBIAQY010000010">
    <property type="protein sequence ID" value="MFF3571621.1"/>
    <property type="molecule type" value="Genomic_DNA"/>
</dbReference>
<dbReference type="PANTHER" id="PTHR34853">
    <property type="match status" value="1"/>
</dbReference>
<protein>
    <submittedName>
        <fullName evidence="2">Alpha/beta hydrolase family protein</fullName>
        <ecNumber evidence="2">3.4.-.-</ecNumber>
    </submittedName>
</protein>
<feature type="chain" id="PRO_5047503182" evidence="1">
    <location>
        <begin position="22"/>
        <end position="382"/>
    </location>
</feature>